<comment type="similarity">
    <text evidence="3">Belongs to the lysine N(6)-hydroxylase/L-ornithine N(5)-oxygenase family.</text>
</comment>
<dbReference type="Pfam" id="PF13434">
    <property type="entry name" value="Lys_Orn_oxgnase"/>
    <property type="match status" value="1"/>
</dbReference>
<dbReference type="SUPFAM" id="SSF51905">
    <property type="entry name" value="FAD/NAD(P)-binding domain"/>
    <property type="match status" value="1"/>
</dbReference>
<evidence type="ECO:0000313" key="9">
    <source>
        <dbReference type="Proteomes" id="UP001300261"/>
    </source>
</evidence>
<keyword evidence="8" id="KW-0503">Monooxygenase</keyword>
<dbReference type="RefSeq" id="WP_265961128.1">
    <property type="nucleotide sequence ID" value="NZ_JAPEVI010000002.1"/>
</dbReference>
<evidence type="ECO:0000256" key="3">
    <source>
        <dbReference type="ARBA" id="ARBA00007588"/>
    </source>
</evidence>
<reference evidence="8 9" key="1">
    <citation type="journal article" date="2016" name="Int. J. Syst. Evol. Microbiol.">
        <title>Labrenzia salina sp. nov., isolated from the rhizosphere of the halophyte Arthrocnemum macrostachyum.</title>
        <authorList>
            <person name="Camacho M."/>
            <person name="Redondo-Gomez S."/>
            <person name="Rodriguez-Llorente I."/>
            <person name="Rohde M."/>
            <person name="Sproer C."/>
            <person name="Schumann P."/>
            <person name="Klenk H.P."/>
            <person name="Montero-Calasanz M.D.C."/>
        </authorList>
    </citation>
    <scope>NUCLEOTIDE SEQUENCE [LARGE SCALE GENOMIC DNA]</scope>
    <source>
        <strain evidence="8 9">DSM 29163</strain>
    </source>
</reference>
<evidence type="ECO:0000313" key="8">
    <source>
        <dbReference type="EMBL" id="MCX2721428.1"/>
    </source>
</evidence>
<dbReference type="EMBL" id="JAPEVI010000002">
    <property type="protein sequence ID" value="MCX2721428.1"/>
    <property type="molecule type" value="Genomic_DNA"/>
</dbReference>
<keyword evidence="7" id="KW-0560">Oxidoreductase</keyword>
<evidence type="ECO:0000256" key="6">
    <source>
        <dbReference type="ARBA" id="ARBA00022857"/>
    </source>
</evidence>
<comment type="pathway">
    <text evidence="2">Siderophore biosynthesis.</text>
</comment>
<keyword evidence="9" id="KW-1185">Reference proteome</keyword>
<evidence type="ECO:0000256" key="5">
    <source>
        <dbReference type="ARBA" id="ARBA00022827"/>
    </source>
</evidence>
<evidence type="ECO:0000256" key="2">
    <source>
        <dbReference type="ARBA" id="ARBA00004924"/>
    </source>
</evidence>
<keyword evidence="4" id="KW-0285">Flavoprotein</keyword>
<dbReference type="InterPro" id="IPR025700">
    <property type="entry name" value="Lys/Orn_oxygenase"/>
</dbReference>
<keyword evidence="5" id="KW-0274">FAD</keyword>
<name>A0ABT3QWW1_9HYPH</name>
<gene>
    <name evidence="8" type="ORF">ON753_03260</name>
</gene>
<dbReference type="PANTHER" id="PTHR42802:SF1">
    <property type="entry name" value="L-ORNITHINE N(5)-MONOOXYGENASE"/>
    <property type="match status" value="1"/>
</dbReference>
<organism evidence="8 9">
    <name type="scientific">Roseibium salinum</name>
    <dbReference type="NCBI Taxonomy" id="1604349"/>
    <lineage>
        <taxon>Bacteria</taxon>
        <taxon>Pseudomonadati</taxon>
        <taxon>Pseudomonadota</taxon>
        <taxon>Alphaproteobacteria</taxon>
        <taxon>Hyphomicrobiales</taxon>
        <taxon>Stappiaceae</taxon>
        <taxon>Roseibium</taxon>
    </lineage>
</organism>
<dbReference type="GO" id="GO:0004497">
    <property type="term" value="F:monooxygenase activity"/>
    <property type="evidence" value="ECO:0007669"/>
    <property type="project" value="UniProtKB-KW"/>
</dbReference>
<evidence type="ECO:0000256" key="7">
    <source>
        <dbReference type="ARBA" id="ARBA00023002"/>
    </source>
</evidence>
<evidence type="ECO:0000256" key="4">
    <source>
        <dbReference type="ARBA" id="ARBA00022630"/>
    </source>
</evidence>
<dbReference type="Proteomes" id="UP001300261">
    <property type="component" value="Unassembled WGS sequence"/>
</dbReference>
<comment type="cofactor">
    <cofactor evidence="1">
        <name>FAD</name>
        <dbReference type="ChEBI" id="CHEBI:57692"/>
    </cofactor>
</comment>
<protein>
    <submittedName>
        <fullName evidence="8">SidA/IucD/PvdA family monooxygenase</fullName>
    </submittedName>
</protein>
<accession>A0ABT3QWW1</accession>
<dbReference type="Gene3D" id="3.50.50.60">
    <property type="entry name" value="FAD/NAD(P)-binding domain"/>
    <property type="match status" value="1"/>
</dbReference>
<dbReference type="InterPro" id="IPR036188">
    <property type="entry name" value="FAD/NAD-bd_sf"/>
</dbReference>
<dbReference type="PANTHER" id="PTHR42802">
    <property type="entry name" value="MONOOXYGENASE"/>
    <property type="match status" value="1"/>
</dbReference>
<proteinExistence type="inferred from homology"/>
<sequence>MPDLSLPSARGGDTPLDLAGIGIGPFNLSVAALLDGIADVRARFFDKEAAFSWHPGMMFADVELQSSFLKDLVTPVQPTNPWSFIAYLVAHRRLFTFLNAQYEGIPRQEMANYFAWVAENLPGLTHNAHVREVEFDGTMFRLAFDNGVVRARNIAVGTGSRPFVPDWARPLMGNRCFHCSEALWRLDGLDARRIVVVGGGQSGGEVVEHLLSKDRLPVDLKWLSRRHNFEPINETPFSNQVFSPEYVEAYRRLSEDRKAAALDNSILTSDGLSLSTINSIYRKLYRIRHIDRLETEVSMQPGRNVVQVDRQQDEYRLIVRNAFDGGIEVIHADEIVLATGFRFELPEALAPLSGRLHRDRQNRVVPDDDYALHWDGPPQARIFAQNAGRYSHGIADSQLSLMAWRSARIVNALLGRQQFDLSLPDPVLDWPTAPSASNAVRLEAAQ</sequence>
<comment type="caution">
    <text evidence="8">The sequence shown here is derived from an EMBL/GenBank/DDBJ whole genome shotgun (WGS) entry which is preliminary data.</text>
</comment>
<evidence type="ECO:0000256" key="1">
    <source>
        <dbReference type="ARBA" id="ARBA00001974"/>
    </source>
</evidence>
<keyword evidence="6" id="KW-0521">NADP</keyword>